<keyword evidence="2" id="KW-1185">Reference proteome</keyword>
<organism evidence="1 2">
    <name type="scientific">Choristoneura fumiferana</name>
    <name type="common">Spruce budworm moth</name>
    <name type="synonym">Archips fumiferana</name>
    <dbReference type="NCBI Taxonomy" id="7141"/>
    <lineage>
        <taxon>Eukaryota</taxon>
        <taxon>Metazoa</taxon>
        <taxon>Ecdysozoa</taxon>
        <taxon>Arthropoda</taxon>
        <taxon>Hexapoda</taxon>
        <taxon>Insecta</taxon>
        <taxon>Pterygota</taxon>
        <taxon>Neoptera</taxon>
        <taxon>Endopterygota</taxon>
        <taxon>Lepidoptera</taxon>
        <taxon>Glossata</taxon>
        <taxon>Ditrysia</taxon>
        <taxon>Tortricoidea</taxon>
        <taxon>Tortricidae</taxon>
        <taxon>Tortricinae</taxon>
        <taxon>Choristoneura</taxon>
    </lineage>
</organism>
<sequence>MTANNPEDTLNPNDAMLDMITDLQSERMDSQRAELRPAPNKLTSESKGASLPGLRPQQTTSAKPEDDFLDMIARVQGSRLEDQRSELPRPKPEERPKTVPDDDFFALLMRAQAGRMEDQRATVVGPCARSTRIATTILLANPAVKQQCLHCCVSAWRVRQPVKLLALEVSHLRPLGWQRTCNTPGVADVYGRR</sequence>
<proteinExistence type="predicted"/>
<protein>
    <submittedName>
        <fullName evidence="1">Uncharacterized protein</fullName>
    </submittedName>
</protein>
<gene>
    <name evidence="1" type="ORF">MSG28_000738</name>
</gene>
<comment type="caution">
    <text evidence="1">The sequence shown here is derived from an EMBL/GenBank/DDBJ whole genome shotgun (WGS) entry which is preliminary data.</text>
</comment>
<reference evidence="1 2" key="1">
    <citation type="journal article" date="2022" name="Genome Biol. Evol.">
        <title>The Spruce Budworm Genome: Reconstructing the Evolutionary History of Antifreeze Proteins.</title>
        <authorList>
            <person name="Beliveau C."/>
            <person name="Gagne P."/>
            <person name="Picq S."/>
            <person name="Vernygora O."/>
            <person name="Keeling C.I."/>
            <person name="Pinkney K."/>
            <person name="Doucet D."/>
            <person name="Wen F."/>
            <person name="Johnston J.S."/>
            <person name="Maaroufi H."/>
            <person name="Boyle B."/>
            <person name="Laroche J."/>
            <person name="Dewar K."/>
            <person name="Juretic N."/>
            <person name="Blackburn G."/>
            <person name="Nisole A."/>
            <person name="Brunet B."/>
            <person name="Brandao M."/>
            <person name="Lumley L."/>
            <person name="Duan J."/>
            <person name="Quan G."/>
            <person name="Lucarotti C.J."/>
            <person name="Roe A.D."/>
            <person name="Sperling F.A.H."/>
            <person name="Levesque R.C."/>
            <person name="Cusson M."/>
        </authorList>
    </citation>
    <scope>NUCLEOTIDE SEQUENCE [LARGE SCALE GENOMIC DNA]</scope>
    <source>
        <strain evidence="1">Glfc:IPQL:Cfum</strain>
    </source>
</reference>
<evidence type="ECO:0000313" key="1">
    <source>
        <dbReference type="EMBL" id="KAI8430478.1"/>
    </source>
</evidence>
<dbReference type="EMBL" id="CM046131">
    <property type="protein sequence ID" value="KAI8430478.1"/>
    <property type="molecule type" value="Genomic_DNA"/>
</dbReference>
<evidence type="ECO:0000313" key="2">
    <source>
        <dbReference type="Proteomes" id="UP001064048"/>
    </source>
</evidence>
<name>A0ACC0K2Q5_CHOFU</name>
<dbReference type="Proteomes" id="UP001064048">
    <property type="component" value="Chromosome Z"/>
</dbReference>
<accession>A0ACC0K2Q5</accession>